<dbReference type="Proteomes" id="UP000779809">
    <property type="component" value="Unassembled WGS sequence"/>
</dbReference>
<dbReference type="EMBL" id="JACPNR010000011">
    <property type="protein sequence ID" value="MBI2678925.1"/>
    <property type="molecule type" value="Genomic_DNA"/>
</dbReference>
<evidence type="ECO:0008006" key="4">
    <source>
        <dbReference type="Google" id="ProtNLM"/>
    </source>
</evidence>
<organism evidence="2 3">
    <name type="scientific">Candidatus Korobacter versatilis</name>
    <dbReference type="NCBI Taxonomy" id="658062"/>
    <lineage>
        <taxon>Bacteria</taxon>
        <taxon>Pseudomonadati</taxon>
        <taxon>Acidobacteriota</taxon>
        <taxon>Terriglobia</taxon>
        <taxon>Terriglobales</taxon>
        <taxon>Candidatus Korobacteraceae</taxon>
        <taxon>Candidatus Korobacter</taxon>
    </lineage>
</organism>
<evidence type="ECO:0000256" key="1">
    <source>
        <dbReference type="SAM" id="SignalP"/>
    </source>
</evidence>
<reference evidence="2" key="1">
    <citation type="submission" date="2020-07" db="EMBL/GenBank/DDBJ databases">
        <title>Huge and variable diversity of episymbiotic CPR bacteria and DPANN archaea in groundwater ecosystems.</title>
        <authorList>
            <person name="He C.Y."/>
            <person name="Keren R."/>
            <person name="Whittaker M."/>
            <person name="Farag I.F."/>
            <person name="Doudna J."/>
            <person name="Cate J.H.D."/>
            <person name="Banfield J.F."/>
        </authorList>
    </citation>
    <scope>NUCLEOTIDE SEQUENCE</scope>
    <source>
        <strain evidence="2">NC_groundwater_580_Pr5_B-0.1um_64_19</strain>
    </source>
</reference>
<evidence type="ECO:0000313" key="2">
    <source>
        <dbReference type="EMBL" id="MBI2678925.1"/>
    </source>
</evidence>
<feature type="signal peptide" evidence="1">
    <location>
        <begin position="1"/>
        <end position="19"/>
    </location>
</feature>
<comment type="caution">
    <text evidence="2">The sequence shown here is derived from an EMBL/GenBank/DDBJ whole genome shotgun (WGS) entry which is preliminary data.</text>
</comment>
<feature type="chain" id="PRO_5036906821" description="SnoaL-like domain-containing protein" evidence="1">
    <location>
        <begin position="20"/>
        <end position="159"/>
    </location>
</feature>
<evidence type="ECO:0000313" key="3">
    <source>
        <dbReference type="Proteomes" id="UP000779809"/>
    </source>
</evidence>
<protein>
    <recommendedName>
        <fullName evidence="4">SnoaL-like domain-containing protein</fullName>
    </recommendedName>
</protein>
<dbReference type="AlphaFoldDB" id="A0A932ERJ3"/>
<sequence length="159" mass="17500">MRKLAAVAAGLLLSLPLLAQQAAPPIANPKVAGAAASSETFTAAVANDLLNQFARGMEGRNSRMTLGAFDAAKFPEYERFSAQVSAWFREMSGFRVYYKVKQASMEDARGVAMVEFEYEATPSAEGESPVRRHEQMRFAFERGAKGWKIVELSPRNLFS</sequence>
<name>A0A932ERJ3_9BACT</name>
<keyword evidence="1" id="KW-0732">Signal</keyword>
<proteinExistence type="predicted"/>
<accession>A0A932ERJ3</accession>
<gene>
    <name evidence="2" type="ORF">HYX28_09095</name>
</gene>